<accession>A0A6C0LB48</accession>
<sequence length="271" mass="31286">MDILRNIEKKILNIANNNTNNASEINNLKKDIKLYLDIFDKREEIKREKKGIYDELYDNKRKAYRISYENYLSDKKELMKDIVKEKTKGAIRKYLECKYEDEEAATNIPNIYTYENIRLPNNREDFDIEQVPQAKPIAPINNKKDHMIPVKPIKPIKTAKPVVAKPDEKECPEGKEINPVTKRCVNVCKDGQVRNPETGKCVASTKKTKTEPKKEEPKKEEPKKEEPKGAKEKECPEGKEINPVTKRCVNVCKDGQVRNPETGKCVAAKKK</sequence>
<reference evidence="2" key="1">
    <citation type="journal article" date="2020" name="Nature">
        <title>Giant virus diversity and host interactions through global metagenomics.</title>
        <authorList>
            <person name="Schulz F."/>
            <person name="Roux S."/>
            <person name="Paez-Espino D."/>
            <person name="Jungbluth S."/>
            <person name="Walsh D.A."/>
            <person name="Denef V.J."/>
            <person name="McMahon K.D."/>
            <person name="Konstantinidis K.T."/>
            <person name="Eloe-Fadrosh E.A."/>
            <person name="Kyrpides N.C."/>
            <person name="Woyke T."/>
        </authorList>
    </citation>
    <scope>NUCLEOTIDE SEQUENCE</scope>
    <source>
        <strain evidence="2">GVMAG-M-3300027769-26</strain>
    </source>
</reference>
<protein>
    <submittedName>
        <fullName evidence="2">Uncharacterized protein</fullName>
    </submittedName>
</protein>
<proteinExistence type="predicted"/>
<dbReference type="AlphaFoldDB" id="A0A6C0LB48"/>
<name>A0A6C0LB48_9ZZZZ</name>
<evidence type="ECO:0000256" key="1">
    <source>
        <dbReference type="SAM" id="MobiDB-lite"/>
    </source>
</evidence>
<dbReference type="SUPFAM" id="SSF57184">
    <property type="entry name" value="Growth factor receptor domain"/>
    <property type="match status" value="1"/>
</dbReference>
<feature type="region of interest" description="Disordered" evidence="1">
    <location>
        <begin position="191"/>
        <end position="238"/>
    </location>
</feature>
<dbReference type="InterPro" id="IPR009030">
    <property type="entry name" value="Growth_fac_rcpt_cys_sf"/>
</dbReference>
<organism evidence="2">
    <name type="scientific">viral metagenome</name>
    <dbReference type="NCBI Taxonomy" id="1070528"/>
    <lineage>
        <taxon>unclassified sequences</taxon>
        <taxon>metagenomes</taxon>
        <taxon>organismal metagenomes</taxon>
    </lineage>
</organism>
<feature type="compositionally biased region" description="Basic and acidic residues" evidence="1">
    <location>
        <begin position="208"/>
        <end position="238"/>
    </location>
</feature>
<evidence type="ECO:0000313" key="2">
    <source>
        <dbReference type="EMBL" id="QHU27550.1"/>
    </source>
</evidence>
<dbReference type="EMBL" id="MN740459">
    <property type="protein sequence ID" value="QHU27550.1"/>
    <property type="molecule type" value="Genomic_DNA"/>
</dbReference>